<proteinExistence type="predicted"/>
<comment type="caution">
    <text evidence="1">The sequence shown here is derived from an EMBL/GenBank/DDBJ whole genome shotgun (WGS) entry which is preliminary data.</text>
</comment>
<evidence type="ECO:0000313" key="2">
    <source>
        <dbReference type="Proteomes" id="UP001054821"/>
    </source>
</evidence>
<dbReference type="Proteomes" id="UP001054821">
    <property type="component" value="Chromosome 3"/>
</dbReference>
<evidence type="ECO:0000313" key="1">
    <source>
        <dbReference type="EMBL" id="KAI5337557.1"/>
    </source>
</evidence>
<sequence length="88" mass="9314">MLRARPLLGAGNSSTLDQGIQGLRGGVSIIEITSVEEIMTALILFQKEARVWKEYGGQIQGEDPDGLSNPTYGGGEYLGVSSLVSTSE</sequence>
<keyword evidence="2" id="KW-1185">Reference proteome</keyword>
<accession>A0AAD4W7Y5</accession>
<name>A0AAD4W7Y5_PRUDU</name>
<organism evidence="1 2">
    <name type="scientific">Prunus dulcis</name>
    <name type="common">Almond</name>
    <name type="synonym">Amygdalus dulcis</name>
    <dbReference type="NCBI Taxonomy" id="3755"/>
    <lineage>
        <taxon>Eukaryota</taxon>
        <taxon>Viridiplantae</taxon>
        <taxon>Streptophyta</taxon>
        <taxon>Embryophyta</taxon>
        <taxon>Tracheophyta</taxon>
        <taxon>Spermatophyta</taxon>
        <taxon>Magnoliopsida</taxon>
        <taxon>eudicotyledons</taxon>
        <taxon>Gunneridae</taxon>
        <taxon>Pentapetalae</taxon>
        <taxon>rosids</taxon>
        <taxon>fabids</taxon>
        <taxon>Rosales</taxon>
        <taxon>Rosaceae</taxon>
        <taxon>Amygdaloideae</taxon>
        <taxon>Amygdaleae</taxon>
        <taxon>Prunus</taxon>
    </lineage>
</organism>
<dbReference type="EMBL" id="JAJFAZ020000003">
    <property type="protein sequence ID" value="KAI5337557.1"/>
    <property type="molecule type" value="Genomic_DNA"/>
</dbReference>
<protein>
    <submittedName>
        <fullName evidence="1">Uncharacterized protein</fullName>
    </submittedName>
</protein>
<gene>
    <name evidence="1" type="ORF">L3X38_016828</name>
</gene>
<dbReference type="AlphaFoldDB" id="A0AAD4W7Y5"/>
<reference evidence="1 2" key="1">
    <citation type="journal article" date="2022" name="G3 (Bethesda)">
        <title>Whole-genome sequence and methylome profiling of the almond [Prunus dulcis (Mill.) D.A. Webb] cultivar 'Nonpareil'.</title>
        <authorList>
            <person name="D'Amico-Willman K.M."/>
            <person name="Ouma W.Z."/>
            <person name="Meulia T."/>
            <person name="Sideli G.M."/>
            <person name="Gradziel T.M."/>
            <person name="Fresnedo-Ramirez J."/>
        </authorList>
    </citation>
    <scope>NUCLEOTIDE SEQUENCE [LARGE SCALE GENOMIC DNA]</scope>
    <source>
        <strain evidence="1">Clone GOH B32 T37-40</strain>
    </source>
</reference>